<evidence type="ECO:0000256" key="5">
    <source>
        <dbReference type="ARBA" id="ARBA00035502"/>
    </source>
</evidence>
<keyword evidence="3" id="KW-0687">Ribonucleoprotein</keyword>
<evidence type="ECO:0000313" key="6">
    <source>
        <dbReference type="EMBL" id="OGG36791.1"/>
    </source>
</evidence>
<accession>A0A1F6BIN6</accession>
<name>A0A1F6BIN6_9BACT</name>
<dbReference type="GO" id="GO:1990904">
    <property type="term" value="C:ribonucleoprotein complex"/>
    <property type="evidence" value="ECO:0007669"/>
    <property type="project" value="UniProtKB-KW"/>
</dbReference>
<keyword evidence="2 6" id="KW-0689">Ribosomal protein</keyword>
<dbReference type="Gene3D" id="3.30.70.1730">
    <property type="match status" value="1"/>
</dbReference>
<dbReference type="EMBL" id="MFKH01000016">
    <property type="protein sequence ID" value="OGG36791.1"/>
    <property type="molecule type" value="Genomic_DNA"/>
</dbReference>
<dbReference type="InterPro" id="IPR043141">
    <property type="entry name" value="Ribosomal_uL10-like_sf"/>
</dbReference>
<gene>
    <name evidence="6" type="ORF">A2110_01140</name>
</gene>
<dbReference type="GO" id="GO:0005840">
    <property type="term" value="C:ribosome"/>
    <property type="evidence" value="ECO:0007669"/>
    <property type="project" value="UniProtKB-KW"/>
</dbReference>
<comment type="similarity">
    <text evidence="1">Belongs to the universal ribosomal protein uL10 family.</text>
</comment>
<dbReference type="Gene3D" id="6.10.250.290">
    <property type="match status" value="1"/>
</dbReference>
<dbReference type="InterPro" id="IPR001790">
    <property type="entry name" value="Ribosomal_uL10"/>
</dbReference>
<protein>
    <recommendedName>
        <fullName evidence="4">Large ribosomal subunit protein uL10</fullName>
    </recommendedName>
    <alternativeName>
        <fullName evidence="5">50S ribosomal protein L10</fullName>
    </alternativeName>
</protein>
<reference evidence="6 7" key="1">
    <citation type="journal article" date="2016" name="Nat. Commun.">
        <title>Thousands of microbial genomes shed light on interconnected biogeochemical processes in an aquifer system.</title>
        <authorList>
            <person name="Anantharaman K."/>
            <person name="Brown C.T."/>
            <person name="Hug L.A."/>
            <person name="Sharon I."/>
            <person name="Castelle C.J."/>
            <person name="Probst A.J."/>
            <person name="Thomas B.C."/>
            <person name="Singh A."/>
            <person name="Wilkins M.J."/>
            <person name="Karaoz U."/>
            <person name="Brodie E.L."/>
            <person name="Williams K.H."/>
            <person name="Hubbard S.S."/>
            <person name="Banfield J.F."/>
        </authorList>
    </citation>
    <scope>NUCLEOTIDE SEQUENCE [LARGE SCALE GENOMIC DNA]</scope>
</reference>
<dbReference type="Proteomes" id="UP000176273">
    <property type="component" value="Unassembled WGS sequence"/>
</dbReference>
<dbReference type="CDD" id="cd05797">
    <property type="entry name" value="Ribosomal_L10"/>
    <property type="match status" value="1"/>
</dbReference>
<evidence type="ECO:0000256" key="3">
    <source>
        <dbReference type="ARBA" id="ARBA00023274"/>
    </source>
</evidence>
<evidence type="ECO:0000256" key="2">
    <source>
        <dbReference type="ARBA" id="ARBA00022980"/>
    </source>
</evidence>
<organism evidence="6 7">
    <name type="scientific">Candidatus Jorgensenbacteria bacterium GWA1_54_12</name>
    <dbReference type="NCBI Taxonomy" id="1798468"/>
    <lineage>
        <taxon>Bacteria</taxon>
        <taxon>Candidatus Joergenseniibacteriota</taxon>
    </lineage>
</organism>
<evidence type="ECO:0000256" key="1">
    <source>
        <dbReference type="ARBA" id="ARBA00008889"/>
    </source>
</evidence>
<dbReference type="InterPro" id="IPR047865">
    <property type="entry name" value="Ribosomal_uL10_bac_type"/>
</dbReference>
<dbReference type="STRING" id="1798468.A2110_01140"/>
<evidence type="ECO:0000256" key="4">
    <source>
        <dbReference type="ARBA" id="ARBA00035202"/>
    </source>
</evidence>
<evidence type="ECO:0000313" key="7">
    <source>
        <dbReference type="Proteomes" id="UP000176273"/>
    </source>
</evidence>
<comment type="caution">
    <text evidence="6">The sequence shown here is derived from an EMBL/GenBank/DDBJ whole genome shotgun (WGS) entry which is preliminary data.</text>
</comment>
<dbReference type="Pfam" id="PF00466">
    <property type="entry name" value="Ribosomal_L10"/>
    <property type="match status" value="1"/>
</dbReference>
<dbReference type="SUPFAM" id="SSF160369">
    <property type="entry name" value="Ribosomal protein L10-like"/>
    <property type="match status" value="1"/>
</dbReference>
<dbReference type="AlphaFoldDB" id="A0A1F6BIN6"/>
<proteinExistence type="inferred from homology"/>
<dbReference type="PANTHER" id="PTHR11560">
    <property type="entry name" value="39S RIBOSOMAL PROTEIN L10, MITOCHONDRIAL"/>
    <property type="match status" value="1"/>
</dbReference>
<sequence>MPKTRAQKEEALKDIKRILQEDGGFIALGFTKATMQALNGLRSQLMNAGGAMRVVKRRLFAHALKDANITFELVPFLGQTAVITFAGTVSDVAGVASKFLKSVEGKMFGGLVAGKEALTAEYVSRVGELPSREVLLSQLVGALSGPMRALVYVLDGVRKKST</sequence>